<reference evidence="4" key="1">
    <citation type="submission" date="2016-11" db="EMBL/GenBank/DDBJ databases">
        <title>The genome of Nicotiana attenuata.</title>
        <authorList>
            <person name="Xu S."/>
            <person name="Brockmoeller T."/>
            <person name="Gaquerel E."/>
            <person name="Navarro A."/>
            <person name="Kuhl H."/>
            <person name="Gase K."/>
            <person name="Ling Z."/>
            <person name="Zhou W."/>
            <person name="Kreitzer C."/>
            <person name="Stanke M."/>
            <person name="Tang H."/>
            <person name="Lyons E."/>
            <person name="Pandey P."/>
            <person name="Pandey S.P."/>
            <person name="Timmermann B."/>
            <person name="Baldwin I.T."/>
        </authorList>
    </citation>
    <scope>NUCLEOTIDE SEQUENCE [LARGE SCALE GENOMIC DNA]</scope>
    <source>
        <strain evidence="4">UT</strain>
    </source>
</reference>
<dbReference type="EMBL" id="MJEQ01000671">
    <property type="protein sequence ID" value="OIT34680.1"/>
    <property type="molecule type" value="Genomic_DNA"/>
</dbReference>
<dbReference type="Gramene" id="OIT34680">
    <property type="protein sequence ID" value="OIT34680"/>
    <property type="gene ID" value="A4A49_13773"/>
</dbReference>
<evidence type="ECO:0000313" key="4">
    <source>
        <dbReference type="EMBL" id="OIT34680.1"/>
    </source>
</evidence>
<gene>
    <name evidence="4" type="ORF">A4A49_13773</name>
</gene>
<protein>
    <submittedName>
        <fullName evidence="4">Uncharacterized protein</fullName>
    </submittedName>
</protein>
<dbReference type="GO" id="GO:0032875">
    <property type="term" value="P:regulation of DNA endoreduplication"/>
    <property type="evidence" value="ECO:0007669"/>
    <property type="project" value="InterPro"/>
</dbReference>
<keyword evidence="1" id="KW-0649">Protein kinase inhibitor</keyword>
<dbReference type="AlphaFoldDB" id="A0A314KZH9"/>
<proteinExistence type="predicted"/>
<dbReference type="GO" id="GO:0004860">
    <property type="term" value="F:protein kinase inhibitor activity"/>
    <property type="evidence" value="ECO:0007669"/>
    <property type="project" value="UniProtKB-KW"/>
</dbReference>
<feature type="compositionally biased region" description="Basic and acidic residues" evidence="3">
    <location>
        <begin position="151"/>
        <end position="161"/>
    </location>
</feature>
<feature type="region of interest" description="Disordered" evidence="3">
    <location>
        <begin position="1"/>
        <end position="39"/>
    </location>
</feature>
<evidence type="ECO:0000256" key="2">
    <source>
        <dbReference type="ARBA" id="ARBA00023306"/>
    </source>
</evidence>
<feature type="region of interest" description="Disordered" evidence="3">
    <location>
        <begin position="103"/>
        <end position="185"/>
    </location>
</feature>
<feature type="compositionally biased region" description="Basic and acidic residues" evidence="3">
    <location>
        <begin position="58"/>
        <end position="67"/>
    </location>
</feature>
<sequence length="197" mass="22602">MNMSNLEEIKSSEFSSLPTLKDPKGCPNITPNHQQDDDIKKIKILRPMQDSKGCSDITPDHQKDDDIKSEPVILQQDSKGCPDIAVQDRTEYGVVNETVILLKEEEPKDDDDGFKTPTSLESKIPVMTTCPPAPKRKASVSPRRGKRTIRVWHDYRHRDSGRFWPENQESNNNNSSRRRAAMQPRLNSVLEQLNFYR</sequence>
<evidence type="ECO:0000256" key="1">
    <source>
        <dbReference type="ARBA" id="ARBA00023013"/>
    </source>
</evidence>
<feature type="region of interest" description="Disordered" evidence="3">
    <location>
        <begin position="48"/>
        <end position="67"/>
    </location>
</feature>
<dbReference type="Proteomes" id="UP000187609">
    <property type="component" value="Unassembled WGS sequence"/>
</dbReference>
<organism evidence="4 5">
    <name type="scientific">Nicotiana attenuata</name>
    <name type="common">Coyote tobacco</name>
    <dbReference type="NCBI Taxonomy" id="49451"/>
    <lineage>
        <taxon>Eukaryota</taxon>
        <taxon>Viridiplantae</taxon>
        <taxon>Streptophyta</taxon>
        <taxon>Embryophyta</taxon>
        <taxon>Tracheophyta</taxon>
        <taxon>Spermatophyta</taxon>
        <taxon>Magnoliopsida</taxon>
        <taxon>eudicotyledons</taxon>
        <taxon>Gunneridae</taxon>
        <taxon>Pentapetalae</taxon>
        <taxon>asterids</taxon>
        <taxon>lamiids</taxon>
        <taxon>Solanales</taxon>
        <taxon>Solanaceae</taxon>
        <taxon>Nicotianoideae</taxon>
        <taxon>Nicotianeae</taxon>
        <taxon>Nicotiana</taxon>
    </lineage>
</organism>
<dbReference type="PANTHER" id="PTHR33142:SF65">
    <property type="entry name" value="CYCLIN-DEPENDENT PROTEIN KINASE INHIBITOR SMR2-LIKE"/>
    <property type="match status" value="1"/>
</dbReference>
<keyword evidence="2" id="KW-0131">Cell cycle</keyword>
<evidence type="ECO:0000256" key="3">
    <source>
        <dbReference type="SAM" id="MobiDB-lite"/>
    </source>
</evidence>
<feature type="compositionally biased region" description="Basic residues" evidence="3">
    <location>
        <begin position="134"/>
        <end position="150"/>
    </location>
</feature>
<accession>A0A314KZH9</accession>
<dbReference type="InterPro" id="IPR040389">
    <property type="entry name" value="SMR"/>
</dbReference>
<dbReference type="GO" id="GO:0005634">
    <property type="term" value="C:nucleus"/>
    <property type="evidence" value="ECO:0007669"/>
    <property type="project" value="TreeGrafter"/>
</dbReference>
<dbReference type="PANTHER" id="PTHR33142">
    <property type="entry name" value="CYCLIN-DEPENDENT PROTEIN KINASE INHIBITOR SMR13"/>
    <property type="match status" value="1"/>
</dbReference>
<comment type="caution">
    <text evidence="4">The sequence shown here is derived from an EMBL/GenBank/DDBJ whole genome shotgun (WGS) entry which is preliminary data.</text>
</comment>
<keyword evidence="5" id="KW-1185">Reference proteome</keyword>
<evidence type="ECO:0000313" key="5">
    <source>
        <dbReference type="Proteomes" id="UP000187609"/>
    </source>
</evidence>
<name>A0A314KZH9_NICAT</name>